<dbReference type="RefSeq" id="XP_044560351.1">
    <property type="nucleotide sequence ID" value="XM_044709178.1"/>
</dbReference>
<dbReference type="OMA" id="ATEACKT"/>
<dbReference type="InterPro" id="IPR001846">
    <property type="entry name" value="VWF_type-D"/>
</dbReference>
<feature type="compositionally biased region" description="Polar residues" evidence="1">
    <location>
        <begin position="377"/>
        <end position="392"/>
    </location>
</feature>
<feature type="compositionally biased region" description="Basic and acidic residues" evidence="1">
    <location>
        <begin position="271"/>
        <end position="293"/>
    </location>
</feature>
<reference evidence="3 4" key="1">
    <citation type="journal article" date="2019" name="Sci. Rep.">
        <title>Nanopore sequencing improves the draft genome of the human pathogenic amoeba Naegleria fowleri.</title>
        <authorList>
            <person name="Liechti N."/>
            <person name="Schurch N."/>
            <person name="Bruggmann R."/>
            <person name="Wittwer M."/>
        </authorList>
    </citation>
    <scope>NUCLEOTIDE SEQUENCE [LARGE SCALE GENOMIC DNA]</scope>
    <source>
        <strain evidence="3 4">ATCC 30894</strain>
    </source>
</reference>
<dbReference type="GeneID" id="68112850"/>
<feature type="compositionally biased region" description="Polar residues" evidence="1">
    <location>
        <begin position="334"/>
        <end position="368"/>
    </location>
</feature>
<dbReference type="VEuPathDB" id="AmoebaDB:FDP41_005632"/>
<evidence type="ECO:0000256" key="1">
    <source>
        <dbReference type="SAM" id="MobiDB-lite"/>
    </source>
</evidence>
<keyword evidence="4" id="KW-1185">Reference proteome</keyword>
<feature type="compositionally biased region" description="Polar residues" evidence="1">
    <location>
        <begin position="538"/>
        <end position="551"/>
    </location>
</feature>
<sequence>MITEVIDRSTSDESNKKSSSTDGVSSSSSTNNGEESEKQVSSPLIKTVWERERTNQRPPVSSVTDTENNKNSMNKDPLKSSASVDSSSTLESLSPSSRNDIAKRQKKGASQEFTGEVQTVSESGERAKPEKLRDLQEKTNSKSKTASSKTEADGRDVTTSGKNIKKATGSTGRNRRRSTSNLQKTSSRRSTDQEKRSSKTSTSETVQPQTSSLRSEITKRAVSAKRSSEKVKSKNLDEVISSRQRETVSTKPNPRKKKDETENTTIKRPRKSSERTDESTKSNEDKVKVESRQEQTQGTPRPSNRSKNVKDASTRKRPSSVTSSKVNSRKTDQQIDSIPRQESNTLQTQSIKIKPVQNSIVSENMQSRSENKKDETATSPNKVTSSNLSSKNGLKESSSTRKKETTSERKTSERNSKSQRQTTKEQTLKKSPSSTTTTERAISGGNDIDERTIPSVSSGSPFVENSKVSQEIIRERSSNVVSESSKKRSSSNNAKKEQESSMISTLSKNKVIDSQSLKASSSSPERVKENVKPKVSKNDQPSRSGKSMDTTSPKKEVEERKPRSNPGAQTKPASGPAQPVSNSNNDSSKQRPTKERTSSSSRTERKQPSPPQQNPVPLKTTQTIALSSVRTARVVPRVVMKKCQAIGDPHYTTFQGKYFDFYGVGDYILAQSTDGDFIVHSRTGRWGSVSVNTAFAVKVNNQKIIEYDIESNSFYVDGQETQIKQGDEITFGPGATAKRTAENSMTVSAQNGAHLIATWYRSSSYKSSLGSFGHISLIVEAPSTLDFNAGMCVDQSYKTQTARGLLHDHVMRTLSRSVKPILPTQEQVQAATEACKTAGLKGKNHPLALKACIEDQVQSGPKLGSTIAKVIKQIEQTADKKVKKWMAQVQTNNEKKVEVINPTVSSLQSTNGRQNAPVVAL</sequence>
<feature type="compositionally biased region" description="Polar residues" evidence="1">
    <location>
        <begin position="56"/>
        <end position="74"/>
    </location>
</feature>
<feature type="compositionally biased region" description="Low complexity" evidence="1">
    <location>
        <begin position="17"/>
        <end position="33"/>
    </location>
</feature>
<evidence type="ECO:0000313" key="3">
    <source>
        <dbReference type="EMBL" id="KAF0975638.1"/>
    </source>
</evidence>
<dbReference type="Pfam" id="PF00094">
    <property type="entry name" value="VWD"/>
    <property type="match status" value="1"/>
</dbReference>
<feature type="compositionally biased region" description="Basic and acidic residues" evidence="1">
    <location>
        <begin position="398"/>
        <end position="428"/>
    </location>
</feature>
<dbReference type="VEuPathDB" id="AmoebaDB:NfTy_067720"/>
<feature type="region of interest" description="Disordered" evidence="1">
    <location>
        <begin position="1"/>
        <end position="620"/>
    </location>
</feature>
<evidence type="ECO:0000313" key="4">
    <source>
        <dbReference type="Proteomes" id="UP000444721"/>
    </source>
</evidence>
<dbReference type="AlphaFoldDB" id="A0A6A5BNB3"/>
<name>A0A6A5BNB3_NAEFO</name>
<organism evidence="3 4">
    <name type="scientific">Naegleria fowleri</name>
    <name type="common">Brain eating amoeba</name>
    <dbReference type="NCBI Taxonomy" id="5763"/>
    <lineage>
        <taxon>Eukaryota</taxon>
        <taxon>Discoba</taxon>
        <taxon>Heterolobosea</taxon>
        <taxon>Tetramitia</taxon>
        <taxon>Eutetramitia</taxon>
        <taxon>Vahlkampfiidae</taxon>
        <taxon>Naegleria</taxon>
    </lineage>
</organism>
<feature type="compositionally biased region" description="Basic and acidic residues" evidence="1">
    <location>
        <begin position="588"/>
        <end position="607"/>
    </location>
</feature>
<accession>A0A6A5BNB3</accession>
<dbReference type="PROSITE" id="PS51233">
    <property type="entry name" value="VWFD"/>
    <property type="match status" value="1"/>
</dbReference>
<comment type="caution">
    <text evidence="3">The sequence shown here is derived from an EMBL/GenBank/DDBJ whole genome shotgun (WGS) entry which is preliminary data.</text>
</comment>
<feature type="compositionally biased region" description="Basic and acidic residues" evidence="1">
    <location>
        <begin position="1"/>
        <end position="16"/>
    </location>
</feature>
<feature type="compositionally biased region" description="Basic and acidic residues" evidence="1">
    <location>
        <begin position="123"/>
        <end position="140"/>
    </location>
</feature>
<feature type="compositionally biased region" description="Polar residues" evidence="1">
    <location>
        <begin position="500"/>
        <end position="524"/>
    </location>
</feature>
<dbReference type="EMBL" id="VFQX01000044">
    <property type="protein sequence ID" value="KAF0975638.1"/>
    <property type="molecule type" value="Genomic_DNA"/>
</dbReference>
<feature type="compositionally biased region" description="Basic and acidic residues" evidence="1">
    <location>
        <begin position="226"/>
        <end position="237"/>
    </location>
</feature>
<dbReference type="Proteomes" id="UP000444721">
    <property type="component" value="Unassembled WGS sequence"/>
</dbReference>
<gene>
    <name evidence="3" type="ORF">FDP41_005632</name>
</gene>
<dbReference type="VEuPathDB" id="AmoebaDB:NF0023350"/>
<feature type="compositionally biased region" description="Basic and acidic residues" evidence="1">
    <location>
        <begin position="552"/>
        <end position="562"/>
    </location>
</feature>
<protein>
    <recommendedName>
        <fullName evidence="2">VWFD domain-containing protein</fullName>
    </recommendedName>
</protein>
<feature type="compositionally biased region" description="Polar residues" evidence="1">
    <location>
        <begin position="294"/>
        <end position="306"/>
    </location>
</feature>
<feature type="domain" description="VWFD" evidence="2">
    <location>
        <begin position="641"/>
        <end position="825"/>
    </location>
</feature>
<feature type="compositionally biased region" description="Low complexity" evidence="1">
    <location>
        <begin position="79"/>
        <end position="97"/>
    </location>
</feature>
<feature type="compositionally biased region" description="Polar residues" evidence="1">
    <location>
        <begin position="111"/>
        <end position="122"/>
    </location>
</feature>
<feature type="compositionally biased region" description="Polar residues" evidence="1">
    <location>
        <begin position="206"/>
        <end position="215"/>
    </location>
</feature>
<evidence type="ECO:0000259" key="2">
    <source>
        <dbReference type="PROSITE" id="PS51233"/>
    </source>
</evidence>
<proteinExistence type="predicted"/>
<dbReference type="OrthoDB" id="6236007at2759"/>
<dbReference type="VEuPathDB" id="AmoebaDB:NF0023360"/>